<dbReference type="Proteomes" id="UP000326837">
    <property type="component" value="Chromosome"/>
</dbReference>
<feature type="region of interest" description="Disordered" evidence="1">
    <location>
        <begin position="333"/>
        <end position="369"/>
    </location>
</feature>
<dbReference type="EMBL" id="AP021861">
    <property type="protein sequence ID" value="BBO33270.1"/>
    <property type="molecule type" value="Genomic_DNA"/>
</dbReference>
<reference evidence="4" key="1">
    <citation type="submission" date="2019-10" db="EMBL/GenBank/DDBJ databases">
        <title>Lacipirellula parvula gen. nov., sp. nov., representing a lineage of planctomycetes widespread in freshwater anoxic habitats, and description of the family Lacipirellulaceae.</title>
        <authorList>
            <person name="Dedysh S.N."/>
            <person name="Kulichevskaya I.S."/>
            <person name="Beletsky A.V."/>
            <person name="Rakitin A.L."/>
            <person name="Mardanov A.V."/>
            <person name="Ivanova A.A."/>
            <person name="Saltykova V.X."/>
            <person name="Rijpstra W.I.C."/>
            <person name="Sinninghe Damste J.S."/>
            <person name="Ravin N.V."/>
        </authorList>
    </citation>
    <scope>NUCLEOTIDE SEQUENCE [LARGE SCALE GENOMIC DNA]</scope>
    <source>
        <strain evidence="4">PX69</strain>
    </source>
</reference>
<proteinExistence type="predicted"/>
<evidence type="ECO:0008006" key="5">
    <source>
        <dbReference type="Google" id="ProtNLM"/>
    </source>
</evidence>
<protein>
    <recommendedName>
        <fullName evidence="5">Carboxypeptidase regulatory-like domain-containing protein</fullName>
    </recommendedName>
</protein>
<sequence>MRNQFGVLFISASFLVIAANASAEEAKPGAIRGMLLTADHQQRQVGSAVVIVCDPKSGLPLAAETRQPLRAGDFQGPESLWHCVTSEGSTFEIPDMPAGEYRLLVQSWAGVNGMQSMKQCAKFPSAVTLAHGTAENVVVRPGETTDALIKELGTRQLTVSLDPNDEPMFIFVSTAPMRLDPVLGYYGWGDEFNRHIIAATHYSQPRSTFVGLPNDRELYIGVFCYDNLMGFGGAVVRPRETEITVPVHGSWSNGNIDPPARLLSLTEFLESSGQSWEEITQLSSLKELRDAKGHVDQTRAWQMLLLTPERRVPVGDLGEFPVKDVMAAEAYRGLREHRRKDKARQAERRKARAAQPATGAAQAAPAETP</sequence>
<keyword evidence="2" id="KW-0732">Signal</keyword>
<evidence type="ECO:0000256" key="1">
    <source>
        <dbReference type="SAM" id="MobiDB-lite"/>
    </source>
</evidence>
<evidence type="ECO:0000313" key="4">
    <source>
        <dbReference type="Proteomes" id="UP000326837"/>
    </source>
</evidence>
<feature type="compositionally biased region" description="Low complexity" evidence="1">
    <location>
        <begin position="353"/>
        <end position="369"/>
    </location>
</feature>
<dbReference type="AlphaFoldDB" id="A0A5K7X998"/>
<gene>
    <name evidence="3" type="ORF">PLANPX_2882</name>
</gene>
<organism evidence="3 4">
    <name type="scientific">Lacipirellula parvula</name>
    <dbReference type="NCBI Taxonomy" id="2650471"/>
    <lineage>
        <taxon>Bacteria</taxon>
        <taxon>Pseudomonadati</taxon>
        <taxon>Planctomycetota</taxon>
        <taxon>Planctomycetia</taxon>
        <taxon>Pirellulales</taxon>
        <taxon>Lacipirellulaceae</taxon>
        <taxon>Lacipirellula</taxon>
    </lineage>
</organism>
<feature type="chain" id="PRO_5024921991" description="Carboxypeptidase regulatory-like domain-containing protein" evidence="2">
    <location>
        <begin position="19"/>
        <end position="369"/>
    </location>
</feature>
<feature type="signal peptide" evidence="2">
    <location>
        <begin position="1"/>
        <end position="18"/>
    </location>
</feature>
<accession>A0A5K7X998</accession>
<evidence type="ECO:0000313" key="3">
    <source>
        <dbReference type="EMBL" id="BBO33270.1"/>
    </source>
</evidence>
<keyword evidence="4" id="KW-1185">Reference proteome</keyword>
<dbReference type="KEGG" id="lpav:PLANPX_2882"/>
<dbReference type="RefSeq" id="WP_152099083.1">
    <property type="nucleotide sequence ID" value="NZ_AP021861.1"/>
</dbReference>
<evidence type="ECO:0000256" key="2">
    <source>
        <dbReference type="SAM" id="SignalP"/>
    </source>
</evidence>
<name>A0A5K7X998_9BACT</name>